<dbReference type="GeneID" id="69021175"/>
<accession>A0A8H4CU48</accession>
<evidence type="ECO:0000313" key="3">
    <source>
        <dbReference type="Proteomes" id="UP000613401"/>
    </source>
</evidence>
<gene>
    <name evidence="2" type="ORF">GCG54_00014060</name>
</gene>
<dbReference type="AlphaFoldDB" id="A0A8H4CU48"/>
<evidence type="ECO:0000313" key="2">
    <source>
        <dbReference type="EMBL" id="KAF3809847.1"/>
    </source>
</evidence>
<proteinExistence type="predicted"/>
<reference evidence="2" key="1">
    <citation type="journal article" date="2020" name="Phytopathology">
        <title>Genome sequence and comparative analysis of Colletotrichum gloeosporioides isolated from Liriodendron leaves.</title>
        <authorList>
            <person name="Fu F.F."/>
            <person name="Hao Z."/>
            <person name="Wang P."/>
            <person name="Lu Y."/>
            <person name="Xue L.J."/>
            <person name="Wei G."/>
            <person name="Tian Y."/>
            <person name="Baishi H."/>
            <person name="Xu H."/>
            <person name="Shi J."/>
            <person name="Cheng T."/>
            <person name="Wang G."/>
            <person name="Yi Y."/>
            <person name="Chen J."/>
        </authorList>
    </citation>
    <scope>NUCLEOTIDE SEQUENCE</scope>
    <source>
        <strain evidence="2">Lc1</strain>
    </source>
</reference>
<name>A0A8H4CU48_COLGL</name>
<dbReference type="RefSeq" id="XP_045269006.1">
    <property type="nucleotide sequence ID" value="XM_045413902.1"/>
</dbReference>
<feature type="chain" id="PRO_5034030922" evidence="1">
    <location>
        <begin position="22"/>
        <end position="137"/>
    </location>
</feature>
<dbReference type="Proteomes" id="UP000613401">
    <property type="component" value="Unassembled WGS sequence"/>
</dbReference>
<comment type="caution">
    <text evidence="2">The sequence shown here is derived from an EMBL/GenBank/DDBJ whole genome shotgun (WGS) entry which is preliminary data.</text>
</comment>
<keyword evidence="1" id="KW-0732">Signal</keyword>
<organism evidence="2 3">
    <name type="scientific">Colletotrichum gloeosporioides</name>
    <name type="common">Anthracnose fungus</name>
    <name type="synonym">Glomerella cingulata</name>
    <dbReference type="NCBI Taxonomy" id="474922"/>
    <lineage>
        <taxon>Eukaryota</taxon>
        <taxon>Fungi</taxon>
        <taxon>Dikarya</taxon>
        <taxon>Ascomycota</taxon>
        <taxon>Pezizomycotina</taxon>
        <taxon>Sordariomycetes</taxon>
        <taxon>Hypocreomycetidae</taxon>
        <taxon>Glomerellales</taxon>
        <taxon>Glomerellaceae</taxon>
        <taxon>Colletotrichum</taxon>
        <taxon>Colletotrichum gloeosporioides species complex</taxon>
    </lineage>
</organism>
<keyword evidence="3" id="KW-1185">Reference proteome</keyword>
<dbReference type="OMA" id="NCCFRTI"/>
<dbReference type="EMBL" id="WVTB01000014">
    <property type="protein sequence ID" value="KAF3809847.1"/>
    <property type="molecule type" value="Genomic_DNA"/>
</dbReference>
<sequence>MHIISLIQIFITSSLVALAAADCCWGDHWADTNWLWLKWDEAAGVVRCGIEGNLQPGTKCSSVTYKDDNGNTNGLVNVTFGSDPQPFKFRIGIQPGSCDLLPNEKVISGWEGWGAYMWEGHEFNAQRMEACTQANSA</sequence>
<feature type="signal peptide" evidence="1">
    <location>
        <begin position="1"/>
        <end position="21"/>
    </location>
</feature>
<evidence type="ECO:0000256" key="1">
    <source>
        <dbReference type="SAM" id="SignalP"/>
    </source>
</evidence>
<protein>
    <submittedName>
        <fullName evidence="2">Uncharacterized protein</fullName>
    </submittedName>
</protein>
<reference evidence="2" key="2">
    <citation type="submission" date="2020-03" db="EMBL/GenBank/DDBJ databases">
        <authorList>
            <person name="Fu F.-F."/>
            <person name="Chen J."/>
        </authorList>
    </citation>
    <scope>NUCLEOTIDE SEQUENCE</scope>
    <source>
        <strain evidence="2">Lc1</strain>
    </source>
</reference>